<dbReference type="InterPro" id="IPR037069">
    <property type="entry name" value="AcylCoA_DH/ox_N_sf"/>
</dbReference>
<evidence type="ECO:0000256" key="2">
    <source>
        <dbReference type="ARBA" id="ARBA00009347"/>
    </source>
</evidence>
<dbReference type="PROSITE" id="PS00072">
    <property type="entry name" value="ACYL_COA_DH_1"/>
    <property type="match status" value="1"/>
</dbReference>
<reference evidence="15" key="1">
    <citation type="journal article" date="2023" name="Arch. Microbiol.">
        <title>Desulfoferula mesophilus gen. nov. sp. nov., a mesophilic sulfate-reducing bacterium isolated from a brackish lake sediment.</title>
        <authorList>
            <person name="Watanabe T."/>
            <person name="Yabe T."/>
            <person name="Tsuji J.M."/>
            <person name="Fukui M."/>
        </authorList>
    </citation>
    <scope>NUCLEOTIDE SEQUENCE [LARGE SCALE GENOMIC DNA]</scope>
    <source>
        <strain evidence="15">12FAK</strain>
    </source>
</reference>
<evidence type="ECO:0000256" key="1">
    <source>
        <dbReference type="ARBA" id="ARBA00001974"/>
    </source>
</evidence>
<comment type="subunit">
    <text evidence="3">Homotetramer.</text>
</comment>
<evidence type="ECO:0000256" key="9">
    <source>
        <dbReference type="SAM" id="MobiDB-lite"/>
    </source>
</evidence>
<evidence type="ECO:0000256" key="5">
    <source>
        <dbReference type="ARBA" id="ARBA00022827"/>
    </source>
</evidence>
<dbReference type="InterPro" id="IPR036250">
    <property type="entry name" value="AcylCo_DH-like_C"/>
</dbReference>
<dbReference type="InterPro" id="IPR013786">
    <property type="entry name" value="AcylCoA_DH/ox_N"/>
</dbReference>
<evidence type="ECO:0000313" key="14">
    <source>
        <dbReference type="EMBL" id="BEQ14992.1"/>
    </source>
</evidence>
<feature type="region of interest" description="Disordered" evidence="9">
    <location>
        <begin position="1"/>
        <end position="20"/>
    </location>
</feature>
<dbReference type="GO" id="GO:0050660">
    <property type="term" value="F:flavin adenine dinucleotide binding"/>
    <property type="evidence" value="ECO:0007669"/>
    <property type="project" value="InterPro"/>
</dbReference>
<dbReference type="FunFam" id="1.10.540.10:FF:000001">
    <property type="entry name" value="Very long-chain-specific acyl-CoA dehydrogenase, mitochondrial"/>
    <property type="match status" value="1"/>
</dbReference>
<evidence type="ECO:0000313" key="15">
    <source>
        <dbReference type="Proteomes" id="UP001366166"/>
    </source>
</evidence>
<dbReference type="InterPro" id="IPR006091">
    <property type="entry name" value="Acyl-CoA_Oxase/DH_mid-dom"/>
</dbReference>
<evidence type="ECO:0000256" key="3">
    <source>
        <dbReference type="ARBA" id="ARBA00011881"/>
    </source>
</evidence>
<dbReference type="EMBL" id="AP028679">
    <property type="protein sequence ID" value="BEQ14992.1"/>
    <property type="molecule type" value="Genomic_DNA"/>
</dbReference>
<dbReference type="AlphaFoldDB" id="A0AAU9EEN5"/>
<proteinExistence type="inferred from homology"/>
<dbReference type="InterPro" id="IPR009075">
    <property type="entry name" value="AcylCo_DH/oxidase_C"/>
</dbReference>
<dbReference type="PANTHER" id="PTHR43884">
    <property type="entry name" value="ACYL-COA DEHYDROGENASE"/>
    <property type="match status" value="1"/>
</dbReference>
<evidence type="ECO:0000259" key="10">
    <source>
        <dbReference type="Pfam" id="PF00441"/>
    </source>
</evidence>
<dbReference type="Pfam" id="PF02771">
    <property type="entry name" value="Acyl-CoA_dh_N"/>
    <property type="match status" value="1"/>
</dbReference>
<dbReference type="Proteomes" id="UP001366166">
    <property type="component" value="Chromosome"/>
</dbReference>
<dbReference type="SUPFAM" id="SSF47203">
    <property type="entry name" value="Acyl-CoA dehydrogenase C-terminal domain-like"/>
    <property type="match status" value="1"/>
</dbReference>
<accession>A0AAU9EEN5</accession>
<dbReference type="SUPFAM" id="SSF56645">
    <property type="entry name" value="Acyl-CoA dehydrogenase NM domain-like"/>
    <property type="match status" value="1"/>
</dbReference>
<comment type="similarity">
    <text evidence="2 8">Belongs to the acyl-CoA dehydrogenase family.</text>
</comment>
<dbReference type="InterPro" id="IPR049426">
    <property type="entry name" value="Acyl-CoA-dh-like_C"/>
</dbReference>
<dbReference type="Gene3D" id="1.20.140.10">
    <property type="entry name" value="Butyryl-CoA Dehydrogenase, subunit A, domain 3"/>
    <property type="match status" value="2"/>
</dbReference>
<organism evidence="14 15">
    <name type="scientific">Desulfoferula mesophila</name>
    <dbReference type="NCBI Taxonomy" id="3058419"/>
    <lineage>
        <taxon>Bacteria</taxon>
        <taxon>Pseudomonadati</taxon>
        <taxon>Thermodesulfobacteriota</taxon>
        <taxon>Desulfarculia</taxon>
        <taxon>Desulfarculales</taxon>
        <taxon>Desulfarculaceae</taxon>
        <taxon>Desulfoferula</taxon>
    </lineage>
</organism>
<keyword evidence="4 8" id="KW-0285">Flavoprotein</keyword>
<dbReference type="InterPro" id="IPR009100">
    <property type="entry name" value="AcylCoA_DH/oxidase_NM_dom_sf"/>
</dbReference>
<evidence type="ECO:0000259" key="12">
    <source>
        <dbReference type="Pfam" id="PF02771"/>
    </source>
</evidence>
<feature type="domain" description="Acyl-CoA dehydrogenase/oxidase N-terminal" evidence="12">
    <location>
        <begin position="29"/>
        <end position="140"/>
    </location>
</feature>
<keyword evidence="6 8" id="KW-0560">Oxidoreductase</keyword>
<comment type="catalytic activity">
    <reaction evidence="7">
        <text>a 2,3-saturated acyl-CoA + A = a 2,3-dehydroacyl-CoA + AH2</text>
        <dbReference type="Rhea" id="RHEA:48608"/>
        <dbReference type="ChEBI" id="CHEBI:13193"/>
        <dbReference type="ChEBI" id="CHEBI:17499"/>
        <dbReference type="ChEBI" id="CHEBI:60015"/>
        <dbReference type="ChEBI" id="CHEBI:65111"/>
    </reaction>
</comment>
<dbReference type="PANTHER" id="PTHR43884:SF12">
    <property type="entry name" value="ISOVALERYL-COA DEHYDROGENASE, MITOCHONDRIAL-RELATED"/>
    <property type="match status" value="1"/>
</dbReference>
<dbReference type="Gene3D" id="1.10.540.10">
    <property type="entry name" value="Acyl-CoA dehydrogenase/oxidase, N-terminal domain"/>
    <property type="match status" value="1"/>
</dbReference>
<dbReference type="InterPro" id="IPR046373">
    <property type="entry name" value="Acyl-CoA_Oxase/DH_mid-dom_sf"/>
</dbReference>
<evidence type="ECO:0000259" key="11">
    <source>
        <dbReference type="Pfam" id="PF02770"/>
    </source>
</evidence>
<dbReference type="KEGG" id="dmp:FAK_20580"/>
<keyword evidence="5 8" id="KW-0274">FAD</keyword>
<feature type="domain" description="Acyl-CoA oxidase/dehydrogenase middle" evidence="11">
    <location>
        <begin position="145"/>
        <end position="238"/>
    </location>
</feature>
<keyword evidence="15" id="KW-1185">Reference proteome</keyword>
<evidence type="ECO:0000256" key="4">
    <source>
        <dbReference type="ARBA" id="ARBA00022630"/>
    </source>
</evidence>
<comment type="cofactor">
    <cofactor evidence="1 8">
        <name>FAD</name>
        <dbReference type="ChEBI" id="CHEBI:57692"/>
    </cofactor>
</comment>
<dbReference type="GO" id="GO:0003995">
    <property type="term" value="F:acyl-CoA dehydrogenase activity"/>
    <property type="evidence" value="ECO:0007669"/>
    <property type="project" value="InterPro"/>
</dbReference>
<dbReference type="Pfam" id="PF02770">
    <property type="entry name" value="Acyl-CoA_dh_M"/>
    <property type="match status" value="1"/>
</dbReference>
<dbReference type="Gene3D" id="2.40.110.10">
    <property type="entry name" value="Butyryl-CoA Dehydrogenase, subunit A, domain 2"/>
    <property type="match status" value="1"/>
</dbReference>
<dbReference type="InterPro" id="IPR006089">
    <property type="entry name" value="Acyl-CoA_DH_CS"/>
</dbReference>
<evidence type="ECO:0000259" key="13">
    <source>
        <dbReference type="Pfam" id="PF21263"/>
    </source>
</evidence>
<feature type="domain" description="Acyl-CoA dehydrogenase-like C-terminal" evidence="13">
    <location>
        <begin position="465"/>
        <end position="567"/>
    </location>
</feature>
<feature type="domain" description="Acyl-CoA dehydrogenase/oxidase C-terminal" evidence="10">
    <location>
        <begin position="251"/>
        <end position="414"/>
    </location>
</feature>
<evidence type="ECO:0000256" key="8">
    <source>
        <dbReference type="RuleBase" id="RU362125"/>
    </source>
</evidence>
<gene>
    <name evidence="14" type="primary">acdA</name>
    <name evidence="14" type="ORF">FAK_20580</name>
</gene>
<dbReference type="RefSeq" id="WP_338598773.1">
    <property type="nucleotide sequence ID" value="NZ_AP028679.1"/>
</dbReference>
<dbReference type="PROSITE" id="PS00073">
    <property type="entry name" value="ACYL_COA_DH_2"/>
    <property type="match status" value="1"/>
</dbReference>
<dbReference type="Pfam" id="PF00441">
    <property type="entry name" value="Acyl-CoA_dh_1"/>
    <property type="match status" value="1"/>
</dbReference>
<evidence type="ECO:0000256" key="6">
    <source>
        <dbReference type="ARBA" id="ARBA00023002"/>
    </source>
</evidence>
<evidence type="ECO:0000256" key="7">
    <source>
        <dbReference type="ARBA" id="ARBA00052546"/>
    </source>
</evidence>
<dbReference type="FunFam" id="1.20.140.10:FF:000019">
    <property type="entry name" value="Acyl-CoA dehydrogenase"/>
    <property type="match status" value="1"/>
</dbReference>
<sequence>MADKEIPQGGGFLLGPTDPETAFVPEEFSDEHKMILTTTADFVTGEIDPVSDQIEEKDHELMKKLMAQAGELGLLGSDVPEDFGGLGLDKISTACVTEEIGKSGSFAVAQGAHTGIGTLPIVYYGTKEQKEKYLPDLAAGTKIAAYCLTEAGAGSDAVGGCRTKAVLSEDGKHYIINGEKMFITNGGWAETFIVFAKIDNTDFSAFIVERGMPGVSSGAEEHKLGIKGSSTTTVILEDAQVPVENLLYERGKGATIALNVLNIGRYKLGCAAAGGAKGALETATKFAKERVQFGKSIAEFGAIQEKLARMASKIYAAETSIYRSVGLIDASLHGVDPNDPEYGGKASAAIREYAVECSIDKVLGSEVLDYVVDECVQIHGGYGYVSEYPAERYYRDARINRIFEGTNEINRMTIPGELLKRAMKGKLPLMAAGQKLLGEIMEYSPMMVELPDEPLAYEAHVAEMAKKSVIYVAGLAAQTFMQKLIHQQELLLKIADMIIEAFAMESCVIRAKKAIASLGEDKAKVYMDMTQVYMDEVMPRMMAWANECLAAMAEGDDLRTMMVGARKLLKYNPANAIAIKRAVAAKVLDKNGYPISY</sequence>
<name>A0AAU9EEN5_9BACT</name>
<dbReference type="FunFam" id="2.40.110.10:FF:000006">
    <property type="entry name" value="very long-chain specific acyl-CoA dehydrogenase, mitochondrial"/>
    <property type="match status" value="1"/>
</dbReference>
<dbReference type="Pfam" id="PF21263">
    <property type="entry name" value="Acyl-CoA-dh_C"/>
    <property type="match status" value="1"/>
</dbReference>
<protein>
    <submittedName>
        <fullName evidence="14">Acyl-CoA dehydrogenase</fullName>
    </submittedName>
</protein>